<evidence type="ECO:0000256" key="1">
    <source>
        <dbReference type="SAM" id="MobiDB-lite"/>
    </source>
</evidence>
<sequence>MSATSGHGGNGGKGKLRETREHGSTEKWKTETARSQQMKRRAGDAKQCSRRAQGYTFHPHPSVAGSGWPLVGPRMGVVTDGRRQL</sequence>
<reference evidence="2" key="1">
    <citation type="journal article" date="2003" name="Genome Biol.">
        <title>An integrated gene annotation and transcriptional profiling approach towards the full gene content of the Drosophila genome.</title>
        <authorList>
            <person name="Hild M."/>
            <person name="Beckmann B."/>
            <person name="Haas S.A."/>
            <person name="Koch B."/>
            <person name="Solovyev V."/>
            <person name="Busold C."/>
            <person name="Fellenberg K."/>
            <person name="Boutros M."/>
            <person name="Vingron M."/>
            <person name="Sauer F."/>
            <person name="Hoheisel J.D."/>
            <person name="Paro R."/>
        </authorList>
    </citation>
    <scope>NUCLEOTIDE SEQUENCE</scope>
</reference>
<accession>Q6IKG4</accession>
<evidence type="ECO:0000313" key="2">
    <source>
        <dbReference type="EMBL" id="DAA03908.1"/>
    </source>
</evidence>
<dbReference type="AlphaFoldDB" id="Q6IKG4"/>
<feature type="compositionally biased region" description="Basic and acidic residues" evidence="1">
    <location>
        <begin position="15"/>
        <end position="32"/>
    </location>
</feature>
<feature type="region of interest" description="Disordered" evidence="1">
    <location>
        <begin position="1"/>
        <end position="85"/>
    </location>
</feature>
<dbReference type="EMBL" id="BK002402">
    <property type="protein sequence ID" value="DAA03908.1"/>
    <property type="molecule type" value="Genomic_DNA"/>
</dbReference>
<protein>
    <submittedName>
        <fullName evidence="2">HDC12506</fullName>
    </submittedName>
</protein>
<organism evidence="2">
    <name type="scientific">Drosophila melanogaster</name>
    <name type="common">Fruit fly</name>
    <dbReference type="NCBI Taxonomy" id="7227"/>
    <lineage>
        <taxon>Eukaryota</taxon>
        <taxon>Metazoa</taxon>
        <taxon>Ecdysozoa</taxon>
        <taxon>Arthropoda</taxon>
        <taxon>Hexapoda</taxon>
        <taxon>Insecta</taxon>
        <taxon>Pterygota</taxon>
        <taxon>Neoptera</taxon>
        <taxon>Endopterygota</taxon>
        <taxon>Diptera</taxon>
        <taxon>Brachycera</taxon>
        <taxon>Muscomorpha</taxon>
        <taxon>Ephydroidea</taxon>
        <taxon>Drosophilidae</taxon>
        <taxon>Drosophila</taxon>
        <taxon>Sophophora</taxon>
    </lineage>
</organism>
<feature type="compositionally biased region" description="Gly residues" evidence="1">
    <location>
        <begin position="1"/>
        <end position="13"/>
    </location>
</feature>
<proteinExistence type="predicted"/>
<name>Q6IKG4_DROME</name>
<gene>
    <name evidence="2" type="ORF">HDC12506</name>
</gene>